<evidence type="ECO:0000256" key="10">
    <source>
        <dbReference type="RuleBase" id="RU351113"/>
    </source>
</evidence>
<name>A0AAU0QLQ8_9NEOP</name>
<reference evidence="11" key="1">
    <citation type="submission" date="2023-05" db="EMBL/GenBank/DDBJ databases">
        <authorList>
            <person name="Pathak J."/>
            <person name="Thiruvengadam V."/>
            <person name="Gracy G.R."/>
            <person name="M M."/>
        </authorList>
    </citation>
    <scope>NUCLEOTIDE SEQUENCE</scope>
    <source>
        <tissue evidence="11">Head and antenna</tissue>
    </source>
</reference>
<keyword evidence="5 10" id="KW-0552">Olfaction</keyword>
<protein>
    <recommendedName>
        <fullName evidence="10">Odorant receptor</fullName>
    </recommendedName>
</protein>
<evidence type="ECO:0000256" key="6">
    <source>
        <dbReference type="ARBA" id="ARBA00022989"/>
    </source>
</evidence>
<keyword evidence="7 10" id="KW-0472">Membrane</keyword>
<dbReference type="PANTHER" id="PTHR21137">
    <property type="entry name" value="ODORANT RECEPTOR"/>
    <property type="match status" value="1"/>
</dbReference>
<keyword evidence="2" id="KW-1003">Cell membrane</keyword>
<dbReference type="AlphaFoldDB" id="A0AAU0QLQ8"/>
<keyword evidence="8 10" id="KW-0675">Receptor</keyword>
<dbReference type="GO" id="GO:0007165">
    <property type="term" value="P:signal transduction"/>
    <property type="evidence" value="ECO:0007669"/>
    <property type="project" value="UniProtKB-KW"/>
</dbReference>
<evidence type="ECO:0000256" key="3">
    <source>
        <dbReference type="ARBA" id="ARBA00022606"/>
    </source>
</evidence>
<sequence length="406" mass="46619">MFQYYHLKRSHRETYPFSWFDIIGIRFFDAPDKFFIKTKVRFIAFVLSFYFLCSVVTYECFKYDEASIRGLASIIPSGILGVIGVAKQNIVFRPKNRQRVAKLIKEIDELWPSEDQLVEYGKKKILDDWIKKSAIFFRCIFCAALAHAVFSTFIMSPSVLYYKRYVNPNVEIQEPIPMSVIRFECPKALFIVYILYQAVISVAFEVICYFSLNIVIGLKIMNIKALFIILQVDLENIIKEEKLNQIVSNTDHCYDELKKIVQRHQKILSICDNLNELYSFTTFLDVTCAATVMAFYGFAVATEVNVVNRVLHALRMASVSLTVLLLTWPAEVLAGANDGVAEAAYSCLWYLGNARIKSLVLLVMQRAMIPVYLKAFIFSNVVLETYSKLCSTAFSYVSVLSQVHEK</sequence>
<dbReference type="GO" id="GO:0004984">
    <property type="term" value="F:olfactory receptor activity"/>
    <property type="evidence" value="ECO:0007669"/>
    <property type="project" value="InterPro"/>
</dbReference>
<dbReference type="InterPro" id="IPR004117">
    <property type="entry name" value="7tm6_olfct_rcpt"/>
</dbReference>
<evidence type="ECO:0000256" key="1">
    <source>
        <dbReference type="ARBA" id="ARBA00004651"/>
    </source>
</evidence>
<comment type="caution">
    <text evidence="10">Lacks conserved residue(s) required for the propagation of feature annotation.</text>
</comment>
<dbReference type="GO" id="GO:0005886">
    <property type="term" value="C:plasma membrane"/>
    <property type="evidence" value="ECO:0007669"/>
    <property type="project" value="UniProtKB-SubCell"/>
</dbReference>
<evidence type="ECO:0000256" key="5">
    <source>
        <dbReference type="ARBA" id="ARBA00022725"/>
    </source>
</evidence>
<evidence type="ECO:0000256" key="8">
    <source>
        <dbReference type="ARBA" id="ARBA00023170"/>
    </source>
</evidence>
<evidence type="ECO:0000256" key="4">
    <source>
        <dbReference type="ARBA" id="ARBA00022692"/>
    </source>
</evidence>
<evidence type="ECO:0000256" key="9">
    <source>
        <dbReference type="ARBA" id="ARBA00023224"/>
    </source>
</evidence>
<comment type="subcellular location">
    <subcellularLocation>
        <location evidence="1 10">Cell membrane</location>
        <topology evidence="1 10">Multi-pass membrane protein</topology>
    </subcellularLocation>
</comment>
<comment type="similarity">
    <text evidence="10">Belongs to the insect chemoreceptor superfamily. Heteromeric odorant receptor channel (TC 1.A.69) family.</text>
</comment>
<dbReference type="Pfam" id="PF02949">
    <property type="entry name" value="7tm_6"/>
    <property type="match status" value="1"/>
</dbReference>
<feature type="transmembrane region" description="Helical" evidence="10">
    <location>
        <begin position="70"/>
        <end position="92"/>
    </location>
</feature>
<evidence type="ECO:0000256" key="2">
    <source>
        <dbReference type="ARBA" id="ARBA00022475"/>
    </source>
</evidence>
<keyword evidence="3 10" id="KW-0716">Sensory transduction</keyword>
<accession>A0AAU0QLQ8</accession>
<dbReference type="PANTHER" id="PTHR21137:SF35">
    <property type="entry name" value="ODORANT RECEPTOR 19A-RELATED"/>
    <property type="match status" value="1"/>
</dbReference>
<feature type="transmembrane region" description="Helical" evidence="10">
    <location>
        <begin position="135"/>
        <end position="155"/>
    </location>
</feature>
<evidence type="ECO:0000313" key="11">
    <source>
        <dbReference type="EMBL" id="WPO56465.1"/>
    </source>
</evidence>
<keyword evidence="9 10" id="KW-0807">Transducer</keyword>
<proteinExistence type="evidence at transcript level"/>
<organism evidence="11">
    <name type="scientific">Leucinodes orbonalis</name>
    <dbReference type="NCBI Taxonomy" id="711050"/>
    <lineage>
        <taxon>Eukaryota</taxon>
        <taxon>Metazoa</taxon>
        <taxon>Ecdysozoa</taxon>
        <taxon>Arthropoda</taxon>
        <taxon>Hexapoda</taxon>
        <taxon>Insecta</taxon>
        <taxon>Pterygota</taxon>
        <taxon>Neoptera</taxon>
        <taxon>Endopterygota</taxon>
        <taxon>Lepidoptera</taxon>
        <taxon>Glossata</taxon>
        <taxon>Ditrysia</taxon>
        <taxon>Pyraloidea</taxon>
        <taxon>Crambidae</taxon>
        <taxon>Spilomelinae</taxon>
        <taxon>Leucinodes</taxon>
    </lineage>
</organism>
<feature type="transmembrane region" description="Helical" evidence="10">
    <location>
        <begin position="40"/>
        <end position="58"/>
    </location>
</feature>
<feature type="transmembrane region" description="Helical" evidence="10">
    <location>
        <begin position="188"/>
        <end position="212"/>
    </location>
</feature>
<keyword evidence="6 10" id="KW-1133">Transmembrane helix</keyword>
<dbReference type="EMBL" id="OQ970358">
    <property type="protein sequence ID" value="WPO56465.1"/>
    <property type="molecule type" value="mRNA"/>
</dbReference>
<dbReference type="GO" id="GO:0005549">
    <property type="term" value="F:odorant binding"/>
    <property type="evidence" value="ECO:0007669"/>
    <property type="project" value="InterPro"/>
</dbReference>
<evidence type="ECO:0000256" key="7">
    <source>
        <dbReference type="ARBA" id="ARBA00023136"/>
    </source>
</evidence>
<keyword evidence="4 10" id="KW-0812">Transmembrane</keyword>